<keyword evidence="3" id="KW-1185">Reference proteome</keyword>
<dbReference type="PROSITE" id="PS51257">
    <property type="entry name" value="PROKAR_LIPOPROTEIN"/>
    <property type="match status" value="1"/>
</dbReference>
<dbReference type="Proteomes" id="UP000289821">
    <property type="component" value="Unassembled WGS sequence"/>
</dbReference>
<evidence type="ECO:0000259" key="1">
    <source>
        <dbReference type="Pfam" id="PF14129"/>
    </source>
</evidence>
<dbReference type="InterPro" id="IPR025381">
    <property type="entry name" value="DUF4296"/>
</dbReference>
<dbReference type="EMBL" id="QOVI01000001">
    <property type="protein sequence ID" value="RXG18232.1"/>
    <property type="molecule type" value="Genomic_DNA"/>
</dbReference>
<protein>
    <recommendedName>
        <fullName evidence="1">DUF4296 domain-containing protein</fullName>
    </recommendedName>
</protein>
<organism evidence="2 3">
    <name type="scientific">Leeuwenhoekiella aestuarii</name>
    <dbReference type="NCBI Taxonomy" id="2249426"/>
    <lineage>
        <taxon>Bacteria</taxon>
        <taxon>Pseudomonadati</taxon>
        <taxon>Bacteroidota</taxon>
        <taxon>Flavobacteriia</taxon>
        <taxon>Flavobacteriales</taxon>
        <taxon>Flavobacteriaceae</taxon>
        <taxon>Leeuwenhoekiella</taxon>
    </lineage>
</organism>
<accession>A0A4V1KPX7</accession>
<sequence length="161" mass="18532">MIQRVVLALFSLVFILSCNEVKTPKKPDDFINKDKMTDILYDISLMRALKTYSVNDMLALGLQPDSYIYKKYDIDSLQLAKSIDYYSVNFNEYTAIWEEVGERLTAQRDALQFKQNELDSIRLQESKSKRDSIERAAKFKKLKEKSSNTPANDSILAPVSS</sequence>
<evidence type="ECO:0000313" key="3">
    <source>
        <dbReference type="Proteomes" id="UP000289821"/>
    </source>
</evidence>
<name>A0A4V1KPX7_9FLAO</name>
<dbReference type="OrthoDB" id="1525222at2"/>
<feature type="domain" description="DUF4296" evidence="1">
    <location>
        <begin position="27"/>
        <end position="109"/>
    </location>
</feature>
<reference evidence="2 3" key="1">
    <citation type="submission" date="2018-07" db="EMBL/GenBank/DDBJ databases">
        <title>Leeuwenhoekiella genomics.</title>
        <authorList>
            <person name="Tahon G."/>
            <person name="Willems A."/>
        </authorList>
    </citation>
    <scope>NUCLEOTIDE SEQUENCE [LARGE SCALE GENOMIC DNA]</scope>
    <source>
        <strain evidence="2 3">R-50232</strain>
    </source>
</reference>
<gene>
    <name evidence="2" type="ORF">DSM04_101424</name>
</gene>
<proteinExistence type="predicted"/>
<comment type="caution">
    <text evidence="2">The sequence shown here is derived from an EMBL/GenBank/DDBJ whole genome shotgun (WGS) entry which is preliminary data.</text>
</comment>
<dbReference type="RefSeq" id="WP_128759796.1">
    <property type="nucleotide sequence ID" value="NZ_QOVI01000001.1"/>
</dbReference>
<evidence type="ECO:0000313" key="2">
    <source>
        <dbReference type="EMBL" id="RXG18232.1"/>
    </source>
</evidence>
<dbReference type="Pfam" id="PF14129">
    <property type="entry name" value="DUF4296"/>
    <property type="match status" value="1"/>
</dbReference>
<dbReference type="AlphaFoldDB" id="A0A4V1KPX7"/>